<evidence type="ECO:0008006" key="3">
    <source>
        <dbReference type="Google" id="ProtNLM"/>
    </source>
</evidence>
<organism evidence="1 2">
    <name type="scientific">Angomonas deanei</name>
    <dbReference type="NCBI Taxonomy" id="59799"/>
    <lineage>
        <taxon>Eukaryota</taxon>
        <taxon>Discoba</taxon>
        <taxon>Euglenozoa</taxon>
        <taxon>Kinetoplastea</taxon>
        <taxon>Metakinetoplastina</taxon>
        <taxon>Trypanosomatida</taxon>
        <taxon>Trypanosomatidae</taxon>
        <taxon>Strigomonadinae</taxon>
        <taxon>Angomonas</taxon>
    </lineage>
</organism>
<protein>
    <recommendedName>
        <fullName evidence="3">Tetratricopeptide repeat</fullName>
    </recommendedName>
</protein>
<proteinExistence type="predicted"/>
<dbReference type="VEuPathDB" id="TriTrypDB:ADEAN_000457400"/>
<dbReference type="InterPro" id="IPR011990">
    <property type="entry name" value="TPR-like_helical_dom_sf"/>
</dbReference>
<reference evidence="1 2" key="1">
    <citation type="submission" date="2020-08" db="EMBL/GenBank/DDBJ databases">
        <authorList>
            <person name="Newling K."/>
            <person name="Davey J."/>
            <person name="Forrester S."/>
        </authorList>
    </citation>
    <scope>NUCLEOTIDE SEQUENCE [LARGE SCALE GENOMIC DNA]</scope>
    <source>
        <strain evidence="2">Crithidia deanei Carvalho (ATCC PRA-265)</strain>
    </source>
</reference>
<dbReference type="AlphaFoldDB" id="A0A7G2CBA4"/>
<evidence type="ECO:0000313" key="1">
    <source>
        <dbReference type="EMBL" id="CAD2217096.1"/>
    </source>
</evidence>
<dbReference type="OrthoDB" id="276709at2759"/>
<name>A0A7G2CBA4_9TRYP</name>
<keyword evidence="2" id="KW-1185">Reference proteome</keyword>
<sequence length="374" mass="42879">MDTRVPLFLYFTVYNHPDVQAHTEKLIHQVDKANRDREHDEMGEAYAETGKDRGLAIKLGIVDCVKEPGLTKQFAVDPHLFPIVYFVRKRLSVDKLYGIVPESQIKEAVDAFIEYAVKESKNEKEGLDTLNRMKRHDNDDENSMTLLQVAHKHLQKAEIPKSQKLFQKAYEVALREKELVDKKYGVKNKKMTVELWKKLKLEGAYNSAPQALCGLGMCHLALNQLEGAAKYAKQLREEYPFAVRDMKDVSAAVVRIEILTLSEFDMDKDNYTKLLKYDELVKDPAVFYRTHLKLAVCHYTEGRVRSAIAECLRLVRAERKLLPVLKDEGIVPKDLVLSPSPCTPARVILLKLFEAAGEANDDVREGRRLYQLYT</sequence>
<gene>
    <name evidence="1" type="ORF">ADEAN_000457400</name>
</gene>
<dbReference type="Proteomes" id="UP000515908">
    <property type="component" value="Chromosome 08"/>
</dbReference>
<dbReference type="EMBL" id="LR877152">
    <property type="protein sequence ID" value="CAD2217096.1"/>
    <property type="molecule type" value="Genomic_DNA"/>
</dbReference>
<dbReference type="Gene3D" id="1.25.40.10">
    <property type="entry name" value="Tetratricopeptide repeat domain"/>
    <property type="match status" value="1"/>
</dbReference>
<accession>A0A7G2CBA4</accession>
<evidence type="ECO:0000313" key="2">
    <source>
        <dbReference type="Proteomes" id="UP000515908"/>
    </source>
</evidence>
<dbReference type="SUPFAM" id="SSF48452">
    <property type="entry name" value="TPR-like"/>
    <property type="match status" value="1"/>
</dbReference>